<dbReference type="Proteomes" id="UP000324143">
    <property type="component" value="Unassembled WGS sequence"/>
</dbReference>
<accession>A0A5D0MNM2</accession>
<feature type="domain" description="Methyltransferase" evidence="1">
    <location>
        <begin position="42"/>
        <end position="128"/>
    </location>
</feature>
<comment type="caution">
    <text evidence="2">The sequence shown here is derived from an EMBL/GenBank/DDBJ whole genome shotgun (WGS) entry which is preliminary data.</text>
</comment>
<dbReference type="PANTHER" id="PTHR47739:SF1">
    <property type="entry name" value="TRNA1(VAL) (ADENINE(37)-N6)-METHYLTRANSFERASE"/>
    <property type="match status" value="1"/>
</dbReference>
<reference evidence="2" key="1">
    <citation type="submission" date="2019-08" db="EMBL/GenBank/DDBJ databases">
        <title>Genomic characterization of a novel candidate phylum (ARYD3) from a high temperature, high salinity tertiary oil reservoir in north central Oklahoma, USA.</title>
        <authorList>
            <person name="Youssef N.H."/>
            <person name="Yadav A."/>
            <person name="Elshahed M.S."/>
        </authorList>
    </citation>
    <scope>NUCLEOTIDE SEQUENCE [LARGE SCALE GENOMIC DNA]</scope>
    <source>
        <strain evidence="2">ARYD3</strain>
    </source>
</reference>
<dbReference type="GO" id="GO:0032259">
    <property type="term" value="P:methylation"/>
    <property type="evidence" value="ECO:0007669"/>
    <property type="project" value="UniProtKB-KW"/>
</dbReference>
<dbReference type="GO" id="GO:0008168">
    <property type="term" value="F:methyltransferase activity"/>
    <property type="evidence" value="ECO:0007669"/>
    <property type="project" value="UniProtKB-KW"/>
</dbReference>
<dbReference type="Gene3D" id="3.40.50.150">
    <property type="entry name" value="Vaccinia Virus protein VP39"/>
    <property type="match status" value="1"/>
</dbReference>
<dbReference type="EMBL" id="VSIX01000003">
    <property type="protein sequence ID" value="TYB32209.1"/>
    <property type="molecule type" value="Genomic_DNA"/>
</dbReference>
<dbReference type="InterPro" id="IPR002052">
    <property type="entry name" value="DNA_methylase_N6_adenine_CS"/>
</dbReference>
<dbReference type="Pfam" id="PF13847">
    <property type="entry name" value="Methyltransf_31"/>
    <property type="match status" value="1"/>
</dbReference>
<dbReference type="InterPro" id="IPR025714">
    <property type="entry name" value="Methyltranfer_dom"/>
</dbReference>
<name>A0A5D0MNM2_9BACT</name>
<proteinExistence type="predicted"/>
<gene>
    <name evidence="2" type="ORF">FXF47_00285</name>
</gene>
<keyword evidence="3" id="KW-1185">Reference proteome</keyword>
<dbReference type="InterPro" id="IPR050210">
    <property type="entry name" value="tRNA_Adenine-N(6)_MTase"/>
</dbReference>
<dbReference type="SUPFAM" id="SSF53335">
    <property type="entry name" value="S-adenosyl-L-methionine-dependent methyltransferases"/>
    <property type="match status" value="1"/>
</dbReference>
<sequence length="234" mass="27475">MSQNKGNYTLDGVGDIYIYQPQKGYRFSVDSLLLFLYSPVVKKNNILDIGAGTGILSFLFADKYPQKKIISYEIQKEFVKLMKKGIKTNKFKNIQIKQKDIKKIDFKSIKTKFDLVVCNPPYRKYGHGRLSPYQNKNIAIYDKYLKISDLLGITEKLMNVSTVLSIVNLYENKKYIKKMVDKTGLSIKKEIIFLKNNTNKFIIFHIKNRYDQKSEKKYVSENEWKSKVEKLYNK</sequence>
<dbReference type="GO" id="GO:0003676">
    <property type="term" value="F:nucleic acid binding"/>
    <property type="evidence" value="ECO:0007669"/>
    <property type="project" value="InterPro"/>
</dbReference>
<keyword evidence="2" id="KW-0808">Transferase</keyword>
<dbReference type="CDD" id="cd02440">
    <property type="entry name" value="AdoMet_MTases"/>
    <property type="match status" value="1"/>
</dbReference>
<organism evidence="2 3">
    <name type="scientific">Candidatus Mcinerneyibacterium aminivorans</name>
    <dbReference type="NCBI Taxonomy" id="2703815"/>
    <lineage>
        <taxon>Bacteria</taxon>
        <taxon>Candidatus Macinerneyibacteriota</taxon>
        <taxon>Candidatus Mcinerneyibacteria</taxon>
        <taxon>Candidatus Mcinerneyibacteriales</taxon>
        <taxon>Candidatus Mcinerneyibacteriaceae</taxon>
        <taxon>Candidatus Mcinerneyibacterium</taxon>
    </lineage>
</organism>
<dbReference type="PANTHER" id="PTHR47739">
    <property type="entry name" value="TRNA1(VAL) (ADENINE(37)-N6)-METHYLTRANSFERASE"/>
    <property type="match status" value="1"/>
</dbReference>
<dbReference type="AlphaFoldDB" id="A0A5D0MNM2"/>
<evidence type="ECO:0000259" key="1">
    <source>
        <dbReference type="Pfam" id="PF13847"/>
    </source>
</evidence>
<evidence type="ECO:0000313" key="2">
    <source>
        <dbReference type="EMBL" id="TYB32209.1"/>
    </source>
</evidence>
<dbReference type="PROSITE" id="PS00092">
    <property type="entry name" value="N6_MTASE"/>
    <property type="match status" value="1"/>
</dbReference>
<protein>
    <submittedName>
        <fullName evidence="2">Methyltransferase domain-containing protein</fullName>
    </submittedName>
</protein>
<keyword evidence="2" id="KW-0489">Methyltransferase</keyword>
<evidence type="ECO:0000313" key="3">
    <source>
        <dbReference type="Proteomes" id="UP000324143"/>
    </source>
</evidence>
<dbReference type="InterPro" id="IPR029063">
    <property type="entry name" value="SAM-dependent_MTases_sf"/>
</dbReference>